<evidence type="ECO:0000256" key="4">
    <source>
        <dbReference type="ARBA" id="ARBA00022725"/>
    </source>
</evidence>
<dbReference type="GO" id="GO:0005549">
    <property type="term" value="F:odorant binding"/>
    <property type="evidence" value="ECO:0007669"/>
    <property type="project" value="InterPro"/>
</dbReference>
<sequence>MKVIIYTKQNILELFKDVIEKEEVIWASNNEIIKTMYRGKIRTFKIYTAALAIFTVSAVVLLQGYGAVGVLQIKEHNKKFNTSLEPHSMYQTIIPLNKLEHVTFFFALEAFLAWVGVTYNCTTHMVFVVLLMFSASQLEMLQIRLRYYVEEDFPETPTEEQINEKIVLLKSFIRDHIYIIRFVQHYNNCTKYIIMAEFLLASFDLASVSINLTKQVPTYPILLV</sequence>
<dbReference type="GO" id="GO:0016020">
    <property type="term" value="C:membrane"/>
    <property type="evidence" value="ECO:0007669"/>
    <property type="project" value="UniProtKB-SubCell"/>
</dbReference>
<keyword evidence="5 9" id="KW-1133">Transmembrane helix</keyword>
<keyword evidence="6 9" id="KW-0472">Membrane</keyword>
<evidence type="ECO:0000313" key="10">
    <source>
        <dbReference type="EMBL" id="CAH1129987.1"/>
    </source>
</evidence>
<comment type="subcellular location">
    <subcellularLocation>
        <location evidence="1">Membrane</location>
        <topology evidence="1">Multi-pass membrane protein</topology>
    </subcellularLocation>
</comment>
<evidence type="ECO:0000256" key="5">
    <source>
        <dbReference type="ARBA" id="ARBA00022989"/>
    </source>
</evidence>
<proteinExistence type="predicted"/>
<keyword evidence="4" id="KW-0552">Olfaction</keyword>
<dbReference type="GO" id="GO:0007165">
    <property type="term" value="P:signal transduction"/>
    <property type="evidence" value="ECO:0007669"/>
    <property type="project" value="UniProtKB-KW"/>
</dbReference>
<evidence type="ECO:0000256" key="9">
    <source>
        <dbReference type="SAM" id="Phobius"/>
    </source>
</evidence>
<name>A0A9P0DDT8_9CUCU</name>
<evidence type="ECO:0000256" key="7">
    <source>
        <dbReference type="ARBA" id="ARBA00023170"/>
    </source>
</evidence>
<keyword evidence="3 9" id="KW-0812">Transmembrane</keyword>
<keyword evidence="7" id="KW-0675">Receptor</keyword>
<dbReference type="EMBL" id="OU892280">
    <property type="protein sequence ID" value="CAH1129987.1"/>
    <property type="molecule type" value="Genomic_DNA"/>
</dbReference>
<dbReference type="OrthoDB" id="10513877at2759"/>
<keyword evidence="8" id="KW-0807">Transducer</keyword>
<dbReference type="InterPro" id="IPR004117">
    <property type="entry name" value="7tm6_olfct_rcpt"/>
</dbReference>
<evidence type="ECO:0000256" key="6">
    <source>
        <dbReference type="ARBA" id="ARBA00023136"/>
    </source>
</evidence>
<keyword evidence="2" id="KW-0716">Sensory transduction</keyword>
<organism evidence="10 11">
    <name type="scientific">Ceutorhynchus assimilis</name>
    <name type="common">cabbage seed weevil</name>
    <dbReference type="NCBI Taxonomy" id="467358"/>
    <lineage>
        <taxon>Eukaryota</taxon>
        <taxon>Metazoa</taxon>
        <taxon>Ecdysozoa</taxon>
        <taxon>Arthropoda</taxon>
        <taxon>Hexapoda</taxon>
        <taxon>Insecta</taxon>
        <taxon>Pterygota</taxon>
        <taxon>Neoptera</taxon>
        <taxon>Endopterygota</taxon>
        <taxon>Coleoptera</taxon>
        <taxon>Polyphaga</taxon>
        <taxon>Cucujiformia</taxon>
        <taxon>Curculionidae</taxon>
        <taxon>Ceutorhynchinae</taxon>
        <taxon>Ceutorhynchus</taxon>
    </lineage>
</organism>
<evidence type="ECO:0000313" key="11">
    <source>
        <dbReference type="Proteomes" id="UP001152799"/>
    </source>
</evidence>
<evidence type="ECO:0000256" key="2">
    <source>
        <dbReference type="ARBA" id="ARBA00022606"/>
    </source>
</evidence>
<feature type="transmembrane region" description="Helical" evidence="9">
    <location>
        <begin position="46"/>
        <end position="68"/>
    </location>
</feature>
<accession>A0A9P0DDT8</accession>
<dbReference type="GO" id="GO:0004984">
    <property type="term" value="F:olfactory receptor activity"/>
    <property type="evidence" value="ECO:0007669"/>
    <property type="project" value="InterPro"/>
</dbReference>
<protein>
    <submittedName>
        <fullName evidence="10">Uncharacterized protein</fullName>
    </submittedName>
</protein>
<feature type="transmembrane region" description="Helical" evidence="9">
    <location>
        <begin position="111"/>
        <end position="135"/>
    </location>
</feature>
<evidence type="ECO:0000256" key="3">
    <source>
        <dbReference type="ARBA" id="ARBA00022692"/>
    </source>
</evidence>
<keyword evidence="11" id="KW-1185">Reference proteome</keyword>
<gene>
    <name evidence="10" type="ORF">CEUTPL_LOCUS8635</name>
</gene>
<dbReference type="Pfam" id="PF02949">
    <property type="entry name" value="7tm_6"/>
    <property type="match status" value="1"/>
</dbReference>
<dbReference type="AlphaFoldDB" id="A0A9P0DDT8"/>
<evidence type="ECO:0000256" key="8">
    <source>
        <dbReference type="ARBA" id="ARBA00023224"/>
    </source>
</evidence>
<reference evidence="10" key="1">
    <citation type="submission" date="2022-01" db="EMBL/GenBank/DDBJ databases">
        <authorList>
            <person name="King R."/>
        </authorList>
    </citation>
    <scope>NUCLEOTIDE SEQUENCE</scope>
</reference>
<evidence type="ECO:0000256" key="1">
    <source>
        <dbReference type="ARBA" id="ARBA00004141"/>
    </source>
</evidence>
<dbReference type="Proteomes" id="UP001152799">
    <property type="component" value="Chromosome 4"/>
</dbReference>